<evidence type="ECO:0000256" key="1">
    <source>
        <dbReference type="SAM" id="MobiDB-lite"/>
    </source>
</evidence>
<gene>
    <name evidence="2" type="ORF">JOF53_008534</name>
</gene>
<evidence type="ECO:0000313" key="2">
    <source>
        <dbReference type="EMBL" id="MBP2479662.1"/>
    </source>
</evidence>
<reference evidence="2 3" key="1">
    <citation type="submission" date="2021-03" db="EMBL/GenBank/DDBJ databases">
        <title>Sequencing the genomes of 1000 actinobacteria strains.</title>
        <authorList>
            <person name="Klenk H.-P."/>
        </authorList>
    </citation>
    <scope>NUCLEOTIDE SEQUENCE [LARGE SCALE GENOMIC DNA]</scope>
    <source>
        <strain evidence="2 3">DSM 44580</strain>
    </source>
</reference>
<name>A0ABS5ASV9_9PSEU</name>
<dbReference type="Proteomes" id="UP001519363">
    <property type="component" value="Unassembled WGS sequence"/>
</dbReference>
<protein>
    <submittedName>
        <fullName evidence="2">Uncharacterized protein</fullName>
    </submittedName>
</protein>
<proteinExistence type="predicted"/>
<evidence type="ECO:0000313" key="3">
    <source>
        <dbReference type="Proteomes" id="UP001519363"/>
    </source>
</evidence>
<accession>A0ABS5ASV9</accession>
<keyword evidence="3" id="KW-1185">Reference proteome</keyword>
<organism evidence="2 3">
    <name type="scientific">Crossiella equi</name>
    <dbReference type="NCBI Taxonomy" id="130796"/>
    <lineage>
        <taxon>Bacteria</taxon>
        <taxon>Bacillati</taxon>
        <taxon>Actinomycetota</taxon>
        <taxon>Actinomycetes</taxon>
        <taxon>Pseudonocardiales</taxon>
        <taxon>Pseudonocardiaceae</taxon>
        <taxon>Crossiella</taxon>
    </lineage>
</organism>
<dbReference type="EMBL" id="JAGIOO010000001">
    <property type="protein sequence ID" value="MBP2479662.1"/>
    <property type="molecule type" value="Genomic_DNA"/>
</dbReference>
<sequence length="88" mass="9575">MRRDQFGRADSAGLSRENTARSSTPCGVLLDRYEQHAPRLATGNEYAPGWGLIATAVLVARTPGPPLPELCAAETGAARDRENLCWRH</sequence>
<feature type="region of interest" description="Disordered" evidence="1">
    <location>
        <begin position="1"/>
        <end position="22"/>
    </location>
</feature>
<dbReference type="RefSeq" id="WP_143342655.1">
    <property type="nucleotide sequence ID" value="NZ_JAGIOO010000001.1"/>
</dbReference>
<comment type="caution">
    <text evidence="2">The sequence shown here is derived from an EMBL/GenBank/DDBJ whole genome shotgun (WGS) entry which is preliminary data.</text>
</comment>